<gene>
    <name evidence="4" type="ORF">TQ33_2164</name>
</gene>
<dbReference type="HOGENOM" id="CLU_424931_0_0_6"/>
<evidence type="ECO:0000256" key="1">
    <source>
        <dbReference type="SAM" id="MobiDB-lite"/>
    </source>
</evidence>
<keyword evidence="5" id="KW-1185">Reference proteome</keyword>
<dbReference type="Proteomes" id="UP000034071">
    <property type="component" value="Chromosome"/>
</dbReference>
<name>A0A0F6TSB7_9GAMM</name>
<dbReference type="KEGG" id="kge:TQ33_2164"/>
<dbReference type="GO" id="GO:0031410">
    <property type="term" value="C:cytoplasmic vesicle"/>
    <property type="evidence" value="ECO:0007669"/>
    <property type="project" value="TreeGrafter"/>
</dbReference>
<dbReference type="InterPro" id="IPR022409">
    <property type="entry name" value="PKD/Chitinase_dom"/>
</dbReference>
<evidence type="ECO:0000313" key="5">
    <source>
        <dbReference type="Proteomes" id="UP000034071"/>
    </source>
</evidence>
<dbReference type="InterPro" id="IPR029865">
    <property type="entry name" value="KIAA0319-like"/>
</dbReference>
<dbReference type="InterPro" id="IPR013783">
    <property type="entry name" value="Ig-like_fold"/>
</dbReference>
<dbReference type="RefSeq" id="WP_052735294.1">
    <property type="nucleotide sequence ID" value="NZ_CP010975.1"/>
</dbReference>
<dbReference type="SUPFAM" id="SSF49299">
    <property type="entry name" value="PKD domain"/>
    <property type="match status" value="6"/>
</dbReference>
<evidence type="ECO:0000256" key="2">
    <source>
        <dbReference type="SAM" id="SignalP"/>
    </source>
</evidence>
<dbReference type="Gene3D" id="2.60.40.10">
    <property type="entry name" value="Immunoglobulins"/>
    <property type="match status" value="6"/>
</dbReference>
<dbReference type="PATRIC" id="fig|914150.5.peg.2193"/>
<organism evidence="4 5">
    <name type="scientific">Kangiella geojedonensis</name>
    <dbReference type="NCBI Taxonomy" id="914150"/>
    <lineage>
        <taxon>Bacteria</taxon>
        <taxon>Pseudomonadati</taxon>
        <taxon>Pseudomonadota</taxon>
        <taxon>Gammaproteobacteria</taxon>
        <taxon>Kangiellales</taxon>
        <taxon>Kangiellaceae</taxon>
        <taxon>Kangiella</taxon>
    </lineage>
</organism>
<dbReference type="InterPro" id="IPR000601">
    <property type="entry name" value="PKD_dom"/>
</dbReference>
<dbReference type="GO" id="GO:0016020">
    <property type="term" value="C:membrane"/>
    <property type="evidence" value="ECO:0007669"/>
    <property type="project" value="TreeGrafter"/>
</dbReference>
<dbReference type="PROSITE" id="PS51257">
    <property type="entry name" value="PROKAR_LIPOPROTEIN"/>
    <property type="match status" value="1"/>
</dbReference>
<dbReference type="PANTHER" id="PTHR46182:SF2">
    <property type="entry name" value="FI19480P1"/>
    <property type="match status" value="1"/>
</dbReference>
<dbReference type="PROSITE" id="PS50093">
    <property type="entry name" value="PKD"/>
    <property type="match status" value="1"/>
</dbReference>
<proteinExistence type="predicted"/>
<feature type="region of interest" description="Disordered" evidence="1">
    <location>
        <begin position="23"/>
        <end position="45"/>
    </location>
</feature>
<sequence length="728" mass="73885">MFNLMKRLLAISSLVFVMSACSDSDSNDDNSDSENQKPVAEAGDDQDVAVGAEVTLNGAASSDPDGDTLTYQWTLSSAPAGSTAVLAAATSAEPTFTADVEGSYTAELVVSDGVLSSDVDSVTVVAASANQAPEANAGSDQDVNTGATVMLDGSASVDADGDTLTYQWEITSKPSGSAAVLSDADVESPTFIADVDGTYTADLVVNDGTVDSDVDSVTIIAATVNTAPVSNAGKDQSVKTNSTVMLDGSASTDIDGDEITYQWTLTAKPSASVAVLSDSTATRPTFDADVDGTYTAELVVSDGTVSGSADAVTVVAASANSEPVADAGDDLHVKAGTVVTLDGTASSDADGDLVNYQWALTSTPAGSMAALNNVSLATPTFVADVEGTYEAELIVDDGSVNSSADAVTVVALEANTAPIAHAGLEQSVKTGATVTLDGSASVDADGDAIAYEWAIISAPASSAASLNSSTTVDPSFTADVEGSYTIQLIVNDGSIKSEADTVTVVAATANAKPIANAGLDARVTAGTSVTLDGTGSFDADADVLTYQWTFVSKPSASSATFVDATVATPVFTADVEGSYVIALVVDDGTEASIEDLVYVEVIQPQVTLSKQFGADANATFNQVAMPYSSSATVDASASGSTDFTLDTFSIVAEGQNYTITNIQVTDDSGNVSPYFTVISDGFVLLEGQAVEFALMSPLTAGVETNLTFSFEIAETGQTFEANYTFTSN</sequence>
<dbReference type="OrthoDB" id="9758386at2"/>
<feature type="domain" description="PKD" evidence="3">
    <location>
        <begin position="37"/>
        <end position="131"/>
    </location>
</feature>
<evidence type="ECO:0000313" key="4">
    <source>
        <dbReference type="EMBL" id="AKE53090.1"/>
    </source>
</evidence>
<dbReference type="STRING" id="914150.TQ33_2164"/>
<dbReference type="PANTHER" id="PTHR46182">
    <property type="entry name" value="FI19480P1"/>
    <property type="match status" value="1"/>
</dbReference>
<feature type="signal peptide" evidence="2">
    <location>
        <begin position="1"/>
        <end position="22"/>
    </location>
</feature>
<dbReference type="AlphaFoldDB" id="A0A0F6TSB7"/>
<dbReference type="InterPro" id="IPR035986">
    <property type="entry name" value="PKD_dom_sf"/>
</dbReference>
<accession>A0A0F6TSB7</accession>
<feature type="chain" id="PRO_5002510453" evidence="2">
    <location>
        <begin position="23"/>
        <end position="728"/>
    </location>
</feature>
<protein>
    <submittedName>
        <fullName evidence="4">PKD domain containing protein</fullName>
    </submittedName>
</protein>
<dbReference type="Pfam" id="PF22352">
    <property type="entry name" value="K319L-like_PKD"/>
    <property type="match status" value="6"/>
</dbReference>
<evidence type="ECO:0000259" key="3">
    <source>
        <dbReference type="PROSITE" id="PS50093"/>
    </source>
</evidence>
<reference evidence="4 5" key="1">
    <citation type="submission" date="2015-02" db="EMBL/GenBank/DDBJ databases">
        <title>Complete genome sequence of Kangiella geojedonensis strain YCS-5T.</title>
        <authorList>
            <person name="Kim K.M."/>
        </authorList>
    </citation>
    <scope>NUCLEOTIDE SEQUENCE [LARGE SCALE GENOMIC DNA]</scope>
    <source>
        <strain evidence="4 5">YCS-5</strain>
    </source>
</reference>
<dbReference type="EMBL" id="CP010975">
    <property type="protein sequence ID" value="AKE53090.1"/>
    <property type="molecule type" value="Genomic_DNA"/>
</dbReference>
<dbReference type="SMART" id="SM00089">
    <property type="entry name" value="PKD"/>
    <property type="match status" value="6"/>
</dbReference>
<keyword evidence="2" id="KW-0732">Signal</keyword>